<evidence type="ECO:0000259" key="3">
    <source>
        <dbReference type="PROSITE" id="PS50075"/>
    </source>
</evidence>
<dbReference type="Pfam" id="PF00501">
    <property type="entry name" value="AMP-binding"/>
    <property type="match status" value="1"/>
</dbReference>
<gene>
    <name evidence="4" type="ORF">TRUGW13939_00289</name>
</gene>
<dbReference type="Pfam" id="PF07993">
    <property type="entry name" value="NAD_binding_4"/>
    <property type="match status" value="1"/>
</dbReference>
<evidence type="ECO:0000313" key="5">
    <source>
        <dbReference type="Proteomes" id="UP000509510"/>
    </source>
</evidence>
<dbReference type="InterPro" id="IPR009081">
    <property type="entry name" value="PP-bd_ACP"/>
</dbReference>
<dbReference type="AlphaFoldDB" id="A0A7H8QJ43"/>
<dbReference type="PROSITE" id="PS00455">
    <property type="entry name" value="AMP_BINDING"/>
    <property type="match status" value="1"/>
</dbReference>
<dbReference type="RefSeq" id="XP_035339392.1">
    <property type="nucleotide sequence ID" value="XM_035483499.1"/>
</dbReference>
<feature type="domain" description="Carrier" evidence="3">
    <location>
        <begin position="513"/>
        <end position="593"/>
    </location>
</feature>
<dbReference type="InterPro" id="IPR013120">
    <property type="entry name" value="FAR_NAD-bd"/>
</dbReference>
<dbReference type="PROSITE" id="PS50075">
    <property type="entry name" value="CARRIER"/>
    <property type="match status" value="1"/>
</dbReference>
<keyword evidence="5" id="KW-1185">Reference proteome</keyword>
<name>A0A7H8QJ43_TALRU</name>
<dbReference type="SUPFAM" id="SSF47336">
    <property type="entry name" value="ACP-like"/>
    <property type="match status" value="1"/>
</dbReference>
<dbReference type="InterPro" id="IPR051414">
    <property type="entry name" value="Adenylate-forming_Reductase"/>
</dbReference>
<dbReference type="Pfam" id="PF23562">
    <property type="entry name" value="AMP-binding_C_3"/>
    <property type="match status" value="1"/>
</dbReference>
<dbReference type="Gene3D" id="3.40.50.12780">
    <property type="entry name" value="N-terminal domain of ligase-like"/>
    <property type="match status" value="1"/>
</dbReference>
<dbReference type="InterPro" id="IPR042099">
    <property type="entry name" value="ANL_N_sf"/>
</dbReference>
<keyword evidence="1" id="KW-0596">Phosphopantetheine</keyword>
<dbReference type="InterPro" id="IPR036736">
    <property type="entry name" value="ACP-like_sf"/>
</dbReference>
<dbReference type="SUPFAM" id="SSF51735">
    <property type="entry name" value="NAD(P)-binding Rossmann-fold domains"/>
    <property type="match status" value="1"/>
</dbReference>
<dbReference type="GeneID" id="55987804"/>
<dbReference type="SUPFAM" id="SSF56801">
    <property type="entry name" value="Acetyl-CoA synthetase-like"/>
    <property type="match status" value="1"/>
</dbReference>
<dbReference type="InterPro" id="IPR036291">
    <property type="entry name" value="NAD(P)-bd_dom_sf"/>
</dbReference>
<keyword evidence="2" id="KW-0597">Phosphoprotein</keyword>
<evidence type="ECO:0000256" key="2">
    <source>
        <dbReference type="ARBA" id="ARBA00022553"/>
    </source>
</evidence>
<reference evidence="5" key="1">
    <citation type="submission" date="2020-06" db="EMBL/GenBank/DDBJ databases">
        <title>A chromosome-scale genome assembly of Talaromyces rugulosus W13939.</title>
        <authorList>
            <person name="Wang B."/>
            <person name="Guo L."/>
            <person name="Ye K."/>
            <person name="Wang L."/>
        </authorList>
    </citation>
    <scope>NUCLEOTIDE SEQUENCE [LARGE SCALE GENOMIC DNA]</scope>
    <source>
        <strain evidence="5">W13939</strain>
    </source>
</reference>
<dbReference type="PANTHER" id="PTHR43439">
    <property type="entry name" value="PHENYLACETATE-COENZYME A LIGASE"/>
    <property type="match status" value="1"/>
</dbReference>
<dbReference type="InterPro" id="IPR020845">
    <property type="entry name" value="AMP-binding_CS"/>
</dbReference>
<dbReference type="KEGG" id="trg:TRUGW13939_00289"/>
<dbReference type="InterPro" id="IPR000873">
    <property type="entry name" value="AMP-dep_synth/lig_dom"/>
</dbReference>
<evidence type="ECO:0000256" key="1">
    <source>
        <dbReference type="ARBA" id="ARBA00022450"/>
    </source>
</evidence>
<dbReference type="OrthoDB" id="329835at2759"/>
<organism evidence="4 5">
    <name type="scientific">Talaromyces rugulosus</name>
    <name type="common">Penicillium rugulosum</name>
    <dbReference type="NCBI Taxonomy" id="121627"/>
    <lineage>
        <taxon>Eukaryota</taxon>
        <taxon>Fungi</taxon>
        <taxon>Dikarya</taxon>
        <taxon>Ascomycota</taxon>
        <taxon>Pezizomycotina</taxon>
        <taxon>Eurotiomycetes</taxon>
        <taxon>Eurotiomycetidae</taxon>
        <taxon>Eurotiales</taxon>
        <taxon>Trichocomaceae</taxon>
        <taxon>Talaromyces</taxon>
        <taxon>Talaromyces sect. Islandici</taxon>
    </lineage>
</organism>
<evidence type="ECO:0000313" key="4">
    <source>
        <dbReference type="EMBL" id="QKX53213.1"/>
    </source>
</evidence>
<protein>
    <recommendedName>
        <fullName evidence="3">Carrier domain-containing protein</fullName>
    </recommendedName>
</protein>
<proteinExistence type="predicted"/>
<dbReference type="EMBL" id="CP055898">
    <property type="protein sequence ID" value="QKX53213.1"/>
    <property type="molecule type" value="Genomic_DNA"/>
</dbReference>
<dbReference type="Proteomes" id="UP000509510">
    <property type="component" value="Chromosome I"/>
</dbReference>
<accession>A0A7H8QJ43</accession>
<dbReference type="Gene3D" id="3.40.50.720">
    <property type="entry name" value="NAD(P)-binding Rossmann-like Domain"/>
    <property type="match status" value="1"/>
</dbReference>
<dbReference type="PANTHER" id="PTHR43439:SF2">
    <property type="entry name" value="ENZYME, PUTATIVE (JCVI)-RELATED"/>
    <property type="match status" value="1"/>
</dbReference>
<sequence>MAPSLRPFVRAKVDFFSPEKKDQHVRSLPELIDFNSIHNKDHVFCIQAQPDDSFVKVTCRQFKAAITRCAHWITETIKLPLATVSENGETKRAPPLVLSARLSPEAVFHLVKTTQAAGIVVSQRVSEHPAFSKAKAVMQFHVGRPYSALYTNDDSAPADNHTVYPEDVDRDILLMHSSGTTGLPKPISLTHRQLVFAISHGAFDTEEEAQGVNISTLPLFHGFGLLAPGLSMSIGKTVCFPSPDRFANAQHIVQLIESSNAAGMMTVPFLLEDIVSLPNSEGTTALAKLDFVATGGSALSTGTGKTLTTSGVKLLNLYGTTETDMHFEISELEPYNGERRFRLTIFPFGASKPFEIADQLIRNEEFPETDFAAVGRDDDVIVLATGEKVNPLLLETGLTQSGLVKSAIVFGADRFEIGLIVEPLQPISEESEKEELKNKIWPSIVQANERMDTTARIYSPSSIIVVPPGVVVPRTDKGSMARKEVYQLLEKEIGQVYENADQSAIPVTPLDYENLEKSLKELIQTRLNLHVKDDNWSAETNLFDLGLDSLQGTILRRMLLSAASKTPPEIIGRDFIFVNPSITAIASVLRDPSSAATLADSPTQEIQRLTQQYSPKNIVINQAQLSSGAVVLLTGSSGSLGSHAVAELASSKEVAKVICLLRKGASDSTTTGHDHKSVLESRGIQLSGEQWAKATIRECDPTKENLGLPDAIYAELAESVTHVLHAAWPMNFHMSLSSFTYQFDFLNNLLRLTLSRNTVLPRQKTKFVFISSIAALANIGLASPGQIIPEASLQVGESACGIGYADAKLVCEKILEEAAQLHSARIAFSIIRCGQLAGSKKTGAWNTNEQIPMLVKTSQTMGIMPELNGTASWIPVDDAAAAVSEILLAPDTPSLFAHIENPVRQAWSDIVQTLGKELNIQDSLPFDQWLDKLASVDEKDSEAYPAKKLHQFFKLYFRTASCGTVIMGTDNARRISRSLRGLTVLDDGTVSGYVHYWKKSGYLH</sequence>